<dbReference type="InterPro" id="IPR051291">
    <property type="entry name" value="CIMAP"/>
</dbReference>
<evidence type="ECO:0000313" key="2">
    <source>
        <dbReference type="EMBL" id="CAD8076431.1"/>
    </source>
</evidence>
<name>A0A8S1MDQ2_PARPR</name>
<dbReference type="Proteomes" id="UP000688137">
    <property type="component" value="Unassembled WGS sequence"/>
</dbReference>
<feature type="region of interest" description="Disordered" evidence="1">
    <location>
        <begin position="299"/>
        <end position="392"/>
    </location>
</feature>
<dbReference type="AlphaFoldDB" id="A0A8S1MDQ2"/>
<gene>
    <name evidence="2" type="ORF">PPRIM_AZ9-3.1.T0560106</name>
</gene>
<dbReference type="Pfam" id="PF07004">
    <property type="entry name" value="SHIPPO-rpt"/>
    <property type="match status" value="8"/>
</dbReference>
<keyword evidence="3" id="KW-1185">Reference proteome</keyword>
<protein>
    <submittedName>
        <fullName evidence="2">Uncharacterized protein</fullName>
    </submittedName>
</protein>
<accession>A0A8S1MDQ2</accession>
<comment type="caution">
    <text evidence="2">The sequence shown here is derived from an EMBL/GenBank/DDBJ whole genome shotgun (WGS) entry which is preliminary data.</text>
</comment>
<evidence type="ECO:0000313" key="3">
    <source>
        <dbReference type="Proteomes" id="UP000688137"/>
    </source>
</evidence>
<sequence>MAAYSFGTSQQRPPPKLEQAPGVGNYNPDRYPHQRPPSWKIGTANRTDQLIHYQPGPGQYEQLQKAIKRKKPEFSMGAKFQNQTEIGKGITPGPGAYNPDFKPLQKCASSYSMRNKPQLGGIDDNLRELKNGPGPAAYETNYSTIISRPASRIGNQSRGGFYDTKPYIPGVGKYNVRPATSGPYHRFGNALRDSTFTERVQTPGPGQYMHQSHLNLKATTISSKRMPTATDTAPGPGHYDPSTDFTKRSIPGGRVGTAKQRQVFDAHYTPGPGHYQSQSATKRRPPSYKIGSEQRKLVNQQEVPGPGSYDISRDGGSKGYTLRPKYTDRLPDGIPGPLDYYPNVSQTKSRPLSCRVGTETREKNKINDNPAPNHYQLNQTNPGPKFPFGSESRVTDRNDVGPGPGTYNIPPYFANVPNYLIPNKSHLDL</sequence>
<organism evidence="2 3">
    <name type="scientific">Paramecium primaurelia</name>
    <dbReference type="NCBI Taxonomy" id="5886"/>
    <lineage>
        <taxon>Eukaryota</taxon>
        <taxon>Sar</taxon>
        <taxon>Alveolata</taxon>
        <taxon>Ciliophora</taxon>
        <taxon>Intramacronucleata</taxon>
        <taxon>Oligohymenophorea</taxon>
        <taxon>Peniculida</taxon>
        <taxon>Parameciidae</taxon>
        <taxon>Paramecium</taxon>
    </lineage>
</organism>
<reference evidence="2" key="1">
    <citation type="submission" date="2021-01" db="EMBL/GenBank/DDBJ databases">
        <authorList>
            <consortium name="Genoscope - CEA"/>
            <person name="William W."/>
        </authorList>
    </citation>
    <scope>NUCLEOTIDE SEQUENCE</scope>
</reference>
<evidence type="ECO:0000256" key="1">
    <source>
        <dbReference type="SAM" id="MobiDB-lite"/>
    </source>
</evidence>
<proteinExistence type="predicted"/>
<feature type="region of interest" description="Disordered" evidence="1">
    <location>
        <begin position="226"/>
        <end position="253"/>
    </location>
</feature>
<feature type="region of interest" description="Disordered" evidence="1">
    <location>
        <begin position="1"/>
        <end position="41"/>
    </location>
</feature>
<dbReference type="OMA" id="PNHYQLN"/>
<dbReference type="PANTHER" id="PTHR21580:SF28">
    <property type="entry name" value="BOREALIN N-TERMINAL DOMAIN-CONTAINING PROTEIN-RELATED"/>
    <property type="match status" value="1"/>
</dbReference>
<dbReference type="PANTHER" id="PTHR21580">
    <property type="entry name" value="SHIPPO-1-RELATED"/>
    <property type="match status" value="1"/>
</dbReference>
<dbReference type="EMBL" id="CAJJDM010000057">
    <property type="protein sequence ID" value="CAD8076431.1"/>
    <property type="molecule type" value="Genomic_DNA"/>
</dbReference>
<dbReference type="InterPro" id="IPR010736">
    <property type="entry name" value="SHIPPO-rpt"/>
</dbReference>
<feature type="compositionally biased region" description="Polar residues" evidence="1">
    <location>
        <begin position="1"/>
        <end position="11"/>
    </location>
</feature>